<gene>
    <name evidence="2" type="ORF">F5X68DRAFT_192001</name>
</gene>
<evidence type="ECO:0000313" key="2">
    <source>
        <dbReference type="EMBL" id="KAH6684822.1"/>
    </source>
</evidence>
<dbReference type="EMBL" id="JAGSXJ010000016">
    <property type="protein sequence ID" value="KAH6684822.1"/>
    <property type="molecule type" value="Genomic_DNA"/>
</dbReference>
<proteinExistence type="predicted"/>
<dbReference type="OrthoDB" id="4526039at2759"/>
<feature type="chain" id="PRO_5040264927" evidence="1">
    <location>
        <begin position="23"/>
        <end position="313"/>
    </location>
</feature>
<feature type="signal peptide" evidence="1">
    <location>
        <begin position="1"/>
        <end position="22"/>
    </location>
</feature>
<evidence type="ECO:0000256" key="1">
    <source>
        <dbReference type="SAM" id="SignalP"/>
    </source>
</evidence>
<keyword evidence="3" id="KW-1185">Reference proteome</keyword>
<protein>
    <submittedName>
        <fullName evidence="2">Uncharacterized protein</fullName>
    </submittedName>
</protein>
<dbReference type="AlphaFoldDB" id="A0A9P8V8M9"/>
<comment type="caution">
    <text evidence="2">The sequence shown here is derived from an EMBL/GenBank/DDBJ whole genome shotgun (WGS) entry which is preliminary data.</text>
</comment>
<sequence length="313" mass="34356">MRTAKTAFGTLLLARTFEFAAANNDTLKAPWTSGFRDYDVAENFTQPPNATGQLSIPGVDLTKPWAGNDSFGDDWNIYAAAFAGLPGLDNTVAFPTNQWLRIPEDSFEGDEIDNGWSICSYPFYNFKWFRGSLEEAQDDPDNDCAGAIPQQCIDELLARTNSLGGCDDDWDRASTSIDSCDDVTAWGLSDFSVFPFNDQRDIADVLGQRMSSDNGTAISLYGRLHPYAHTDNQTMRDEVYDTAISDVIPYIISYKYQTREKNESHSVFKCVRANNLADGSRVPEGVGRVADGGNAVGVPIMLIGIAAIFALCI</sequence>
<organism evidence="2 3">
    <name type="scientific">Plectosphaerella plurivora</name>
    <dbReference type="NCBI Taxonomy" id="936078"/>
    <lineage>
        <taxon>Eukaryota</taxon>
        <taxon>Fungi</taxon>
        <taxon>Dikarya</taxon>
        <taxon>Ascomycota</taxon>
        <taxon>Pezizomycotina</taxon>
        <taxon>Sordariomycetes</taxon>
        <taxon>Hypocreomycetidae</taxon>
        <taxon>Glomerellales</taxon>
        <taxon>Plectosphaerellaceae</taxon>
        <taxon>Plectosphaerella</taxon>
    </lineage>
</organism>
<name>A0A9P8V8M9_9PEZI</name>
<evidence type="ECO:0000313" key="3">
    <source>
        <dbReference type="Proteomes" id="UP000770015"/>
    </source>
</evidence>
<keyword evidence="1" id="KW-0732">Signal</keyword>
<dbReference type="Proteomes" id="UP000770015">
    <property type="component" value="Unassembled WGS sequence"/>
</dbReference>
<reference evidence="2" key="1">
    <citation type="journal article" date="2021" name="Nat. Commun.">
        <title>Genetic determinants of endophytism in the Arabidopsis root mycobiome.</title>
        <authorList>
            <person name="Mesny F."/>
            <person name="Miyauchi S."/>
            <person name="Thiergart T."/>
            <person name="Pickel B."/>
            <person name="Atanasova L."/>
            <person name="Karlsson M."/>
            <person name="Huettel B."/>
            <person name="Barry K.W."/>
            <person name="Haridas S."/>
            <person name="Chen C."/>
            <person name="Bauer D."/>
            <person name="Andreopoulos W."/>
            <person name="Pangilinan J."/>
            <person name="LaButti K."/>
            <person name="Riley R."/>
            <person name="Lipzen A."/>
            <person name="Clum A."/>
            <person name="Drula E."/>
            <person name="Henrissat B."/>
            <person name="Kohler A."/>
            <person name="Grigoriev I.V."/>
            <person name="Martin F.M."/>
            <person name="Hacquard S."/>
        </authorList>
    </citation>
    <scope>NUCLEOTIDE SEQUENCE</scope>
    <source>
        <strain evidence="2">MPI-SDFR-AT-0117</strain>
    </source>
</reference>
<accession>A0A9P8V8M9</accession>